<gene>
    <name evidence="2" type="ORF">D5F01_LYC06257</name>
</gene>
<dbReference type="EMBL" id="REGW02000006">
    <property type="protein sequence ID" value="KAE8295331.1"/>
    <property type="molecule type" value="Genomic_DNA"/>
</dbReference>
<evidence type="ECO:0000313" key="2">
    <source>
        <dbReference type="EMBL" id="KAE8295331.1"/>
    </source>
</evidence>
<feature type="region of interest" description="Disordered" evidence="1">
    <location>
        <begin position="137"/>
        <end position="160"/>
    </location>
</feature>
<proteinExistence type="predicted"/>
<dbReference type="AlphaFoldDB" id="A0A6G0IVM8"/>
<keyword evidence="3" id="KW-1185">Reference proteome</keyword>
<protein>
    <submittedName>
        <fullName evidence="2">Uncharacterized protein</fullName>
    </submittedName>
</protein>
<feature type="region of interest" description="Disordered" evidence="1">
    <location>
        <begin position="1"/>
        <end position="31"/>
    </location>
</feature>
<dbReference type="Proteomes" id="UP000424527">
    <property type="component" value="Unassembled WGS sequence"/>
</dbReference>
<dbReference type="Gene3D" id="3.30.70.1820">
    <property type="entry name" value="L1 transposable element, RRM domain"/>
    <property type="match status" value="1"/>
</dbReference>
<name>A0A6G0IVM8_LARCR</name>
<comment type="caution">
    <text evidence="2">The sequence shown here is derived from an EMBL/GenBank/DDBJ whole genome shotgun (WGS) entry which is preliminary data.</text>
</comment>
<dbReference type="InterPro" id="IPR004244">
    <property type="entry name" value="Transposase_22"/>
</dbReference>
<evidence type="ECO:0000256" key="1">
    <source>
        <dbReference type="SAM" id="MobiDB-lite"/>
    </source>
</evidence>
<sequence length="160" mass="18202">MPNSIKSARPLDPNHESPDEDEVDKTENTIKSNKAKLVDYETKLADLEDRNRRDNVRILGISKGAEGPTASQFISANFLKWFPNLGEQRMEIMRAHHVGPRTLICKMLRYTQILHVLRKTPVKLQDREIRFSTDGNAAEGFLPRRGGSEVSKPSYSTRPD</sequence>
<accession>A0A6G0IVM8</accession>
<reference evidence="2 3" key="1">
    <citation type="submission" date="2019-07" db="EMBL/GenBank/DDBJ databases">
        <title>Chromosome genome assembly for large yellow croaker.</title>
        <authorList>
            <person name="Xiao S."/>
        </authorList>
    </citation>
    <scope>NUCLEOTIDE SEQUENCE [LARGE SCALE GENOMIC DNA]</scope>
    <source>
        <strain evidence="2">JMULYC20181020</strain>
        <tissue evidence="2">Muscle</tissue>
    </source>
</reference>
<dbReference type="PANTHER" id="PTHR11505">
    <property type="entry name" value="L1 TRANSPOSABLE ELEMENT-RELATED"/>
    <property type="match status" value="1"/>
</dbReference>
<organism evidence="2 3">
    <name type="scientific">Larimichthys crocea</name>
    <name type="common">Large yellow croaker</name>
    <name type="synonym">Pseudosciaena crocea</name>
    <dbReference type="NCBI Taxonomy" id="215358"/>
    <lineage>
        <taxon>Eukaryota</taxon>
        <taxon>Metazoa</taxon>
        <taxon>Chordata</taxon>
        <taxon>Craniata</taxon>
        <taxon>Vertebrata</taxon>
        <taxon>Euteleostomi</taxon>
        <taxon>Actinopterygii</taxon>
        <taxon>Neopterygii</taxon>
        <taxon>Teleostei</taxon>
        <taxon>Neoteleostei</taxon>
        <taxon>Acanthomorphata</taxon>
        <taxon>Eupercaria</taxon>
        <taxon>Sciaenidae</taxon>
        <taxon>Larimichthys</taxon>
    </lineage>
</organism>
<feature type="compositionally biased region" description="Polar residues" evidence="1">
    <location>
        <begin position="151"/>
        <end position="160"/>
    </location>
</feature>
<evidence type="ECO:0000313" key="3">
    <source>
        <dbReference type="Proteomes" id="UP000424527"/>
    </source>
</evidence>